<dbReference type="InterPro" id="IPR017441">
    <property type="entry name" value="Protein_kinase_ATP_BS"/>
</dbReference>
<evidence type="ECO:0000313" key="9">
    <source>
        <dbReference type="Proteomes" id="UP000039324"/>
    </source>
</evidence>
<organism evidence="7 9">
    <name type="scientific">Plasmodiophora brassicae</name>
    <name type="common">Clubroot disease agent</name>
    <dbReference type="NCBI Taxonomy" id="37360"/>
    <lineage>
        <taxon>Eukaryota</taxon>
        <taxon>Sar</taxon>
        <taxon>Rhizaria</taxon>
        <taxon>Endomyxa</taxon>
        <taxon>Phytomyxea</taxon>
        <taxon>Plasmodiophorida</taxon>
        <taxon>Plasmodiophoridae</taxon>
        <taxon>Plasmodiophora</taxon>
    </lineage>
</organism>
<keyword evidence="2 3" id="KW-0067">ATP-binding</keyword>
<dbReference type="Proteomes" id="UP000039324">
    <property type="component" value="Unassembled WGS sequence"/>
</dbReference>
<reference evidence="8 10" key="2">
    <citation type="submission" date="2018-03" db="EMBL/GenBank/DDBJ databases">
        <authorList>
            <person name="Fogelqvist J."/>
        </authorList>
    </citation>
    <scope>NUCLEOTIDE SEQUENCE [LARGE SCALE GENOMIC DNA]</scope>
</reference>
<dbReference type="SMART" id="SM00220">
    <property type="entry name" value="S_TKc"/>
    <property type="match status" value="1"/>
</dbReference>
<dbReference type="PROSITE" id="PS00108">
    <property type="entry name" value="PROTEIN_KINASE_ST"/>
    <property type="match status" value="1"/>
</dbReference>
<dbReference type="OMA" id="ECCLGFS"/>
<evidence type="ECO:0000256" key="4">
    <source>
        <dbReference type="RuleBase" id="RU000304"/>
    </source>
</evidence>
<keyword evidence="4" id="KW-0808">Transferase</keyword>
<feature type="domain" description="Protein kinase" evidence="6">
    <location>
        <begin position="70"/>
        <end position="360"/>
    </location>
</feature>
<dbReference type="OrthoDB" id="68483at2759"/>
<dbReference type="GO" id="GO:0005524">
    <property type="term" value="F:ATP binding"/>
    <property type="evidence" value="ECO:0007669"/>
    <property type="project" value="UniProtKB-UniRule"/>
</dbReference>
<gene>
    <name evidence="7" type="ORF">PBRA_001983</name>
    <name evidence="8" type="ORF">PLBR_LOCUS8614</name>
</gene>
<dbReference type="Pfam" id="PF00069">
    <property type="entry name" value="Pkinase"/>
    <property type="match status" value="1"/>
</dbReference>
<feature type="compositionally biased region" description="Polar residues" evidence="5">
    <location>
        <begin position="233"/>
        <end position="242"/>
    </location>
</feature>
<feature type="region of interest" description="Disordered" evidence="5">
    <location>
        <begin position="19"/>
        <end position="47"/>
    </location>
</feature>
<dbReference type="PANTHER" id="PTHR24348">
    <property type="entry name" value="SERINE/THREONINE-PROTEIN KINASE UNC-51-RELATED"/>
    <property type="match status" value="1"/>
</dbReference>
<dbReference type="GO" id="GO:0004674">
    <property type="term" value="F:protein serine/threonine kinase activity"/>
    <property type="evidence" value="ECO:0007669"/>
    <property type="project" value="UniProtKB-KW"/>
</dbReference>
<sequence>MLHRCRWLCCFWPATPKRRSRLGPSPVPSPAPSPLPSPKLTASRSHERIGHVTVTKTLVVSEDKNLVNQYQVIKQIGEGSTGTVVCAKNLDDDRLYALKMVSKQQLTGSQPGAPDVYKTVREVVTMGKLGRHPNIVTLYEVIDDPVSDWLYLVLEYLPHGALDVVLDSRKAGQMSEDEIRSIMLDVVEGVNYIHSRRIVHRDLKPDNLLLTGDNHIKIADFGVAQFCHRPSDSLASGSPATLSPSKSRRSRRFSGTPAFASPELISDPNGTWDRRGIDIWAVGITLYRMVHGTMPFRGRSIIDNYASIAQDGADPALVSVSAASPHGRLSPELKDLLMRMLDRDPVTRITAEQMMAHPWISSHRQSSSSIHPPT</sequence>
<name>A0A0G4J1I2_PLABS</name>
<evidence type="ECO:0000313" key="10">
    <source>
        <dbReference type="Proteomes" id="UP000290189"/>
    </source>
</evidence>
<evidence type="ECO:0000256" key="2">
    <source>
        <dbReference type="ARBA" id="ARBA00022840"/>
    </source>
</evidence>
<dbReference type="EMBL" id="CDSF01000112">
    <property type="protein sequence ID" value="CEP01377.1"/>
    <property type="molecule type" value="Genomic_DNA"/>
</dbReference>
<dbReference type="STRING" id="37360.A0A0G4J1I2"/>
<proteinExistence type="inferred from homology"/>
<geneLocation type="mitochondrion" evidence="8"/>
<keyword evidence="4" id="KW-0723">Serine/threonine-protein kinase</keyword>
<dbReference type="InterPro" id="IPR045269">
    <property type="entry name" value="Atg1-like"/>
</dbReference>
<evidence type="ECO:0000313" key="8">
    <source>
        <dbReference type="EMBL" id="SPR01399.1"/>
    </source>
</evidence>
<dbReference type="GO" id="GO:0010506">
    <property type="term" value="P:regulation of autophagy"/>
    <property type="evidence" value="ECO:0007669"/>
    <property type="project" value="InterPro"/>
</dbReference>
<dbReference type="EMBL" id="OVEO01000017">
    <property type="protein sequence ID" value="SPR01399.1"/>
    <property type="molecule type" value="Genomic_DNA"/>
</dbReference>
<dbReference type="GO" id="GO:0005737">
    <property type="term" value="C:cytoplasm"/>
    <property type="evidence" value="ECO:0007669"/>
    <property type="project" value="TreeGrafter"/>
</dbReference>
<dbReference type="InterPro" id="IPR008271">
    <property type="entry name" value="Ser/Thr_kinase_AS"/>
</dbReference>
<evidence type="ECO:0000256" key="1">
    <source>
        <dbReference type="ARBA" id="ARBA00022741"/>
    </source>
</evidence>
<feature type="binding site" evidence="3">
    <location>
        <position position="99"/>
    </location>
    <ligand>
        <name>ATP</name>
        <dbReference type="ChEBI" id="CHEBI:30616"/>
    </ligand>
</feature>
<feature type="region of interest" description="Disordered" evidence="5">
    <location>
        <begin position="233"/>
        <end position="265"/>
    </location>
</feature>
<dbReference type="Proteomes" id="UP000290189">
    <property type="component" value="Unassembled WGS sequence"/>
</dbReference>
<dbReference type="SUPFAM" id="SSF56112">
    <property type="entry name" value="Protein kinase-like (PK-like)"/>
    <property type="match status" value="1"/>
</dbReference>
<keyword evidence="4" id="KW-0418">Kinase</keyword>
<reference evidence="7 9" key="1">
    <citation type="submission" date="2015-02" db="EMBL/GenBank/DDBJ databases">
        <authorList>
            <person name="Chooi Y.-H."/>
        </authorList>
    </citation>
    <scope>NUCLEOTIDE SEQUENCE [LARGE SCALE GENOMIC DNA]</scope>
    <source>
        <strain evidence="7">E3</strain>
    </source>
</reference>
<evidence type="ECO:0000256" key="5">
    <source>
        <dbReference type="SAM" id="MobiDB-lite"/>
    </source>
</evidence>
<evidence type="ECO:0000256" key="3">
    <source>
        <dbReference type="PROSITE-ProRule" id="PRU10141"/>
    </source>
</evidence>
<keyword evidence="9" id="KW-1185">Reference proteome</keyword>
<keyword evidence="8" id="KW-0496">Mitochondrion</keyword>
<evidence type="ECO:0000313" key="7">
    <source>
        <dbReference type="EMBL" id="CEP01377.1"/>
    </source>
</evidence>
<dbReference type="AlphaFoldDB" id="A0A0G4J1I2"/>
<protein>
    <recommendedName>
        <fullName evidence="6">Protein kinase domain-containing protein</fullName>
    </recommendedName>
</protein>
<feature type="compositionally biased region" description="Pro residues" evidence="5">
    <location>
        <begin position="25"/>
        <end position="37"/>
    </location>
</feature>
<evidence type="ECO:0000259" key="6">
    <source>
        <dbReference type="PROSITE" id="PS50011"/>
    </source>
</evidence>
<comment type="similarity">
    <text evidence="4">Belongs to the protein kinase superfamily.</text>
</comment>
<dbReference type="CDD" id="cd14008">
    <property type="entry name" value="STKc_LKB1_CaMKK"/>
    <property type="match status" value="1"/>
</dbReference>
<dbReference type="PROSITE" id="PS50011">
    <property type="entry name" value="PROTEIN_KINASE_DOM"/>
    <property type="match status" value="1"/>
</dbReference>
<keyword evidence="1 3" id="KW-0547">Nucleotide-binding</keyword>
<dbReference type="InterPro" id="IPR000719">
    <property type="entry name" value="Prot_kinase_dom"/>
</dbReference>
<dbReference type="InterPro" id="IPR011009">
    <property type="entry name" value="Kinase-like_dom_sf"/>
</dbReference>
<accession>A0A0G4J1I2</accession>
<dbReference type="PROSITE" id="PS00107">
    <property type="entry name" value="PROTEIN_KINASE_ATP"/>
    <property type="match status" value="1"/>
</dbReference>
<dbReference type="Gene3D" id="1.10.510.10">
    <property type="entry name" value="Transferase(Phosphotransferase) domain 1"/>
    <property type="match status" value="1"/>
</dbReference>
<dbReference type="PANTHER" id="PTHR24348:SF72">
    <property type="entry name" value="SERINE_THREONINE PROTEIN KINASE"/>
    <property type="match status" value="1"/>
</dbReference>